<sequence length="24" mass="2809">MEVLSRTSKASQDVSYEFIVRIIH</sequence>
<protein>
    <submittedName>
        <fullName evidence="1">Uncharacterized protein</fullName>
    </submittedName>
</protein>
<dbReference type="AlphaFoldDB" id="A0A2P2QFV2"/>
<accession>A0A2P2QFV2</accession>
<evidence type="ECO:0000313" key="1">
    <source>
        <dbReference type="EMBL" id="MBX65816.1"/>
    </source>
</evidence>
<proteinExistence type="predicted"/>
<dbReference type="EMBL" id="GGEC01085332">
    <property type="protein sequence ID" value="MBX65816.1"/>
    <property type="molecule type" value="Transcribed_RNA"/>
</dbReference>
<name>A0A2P2QFV2_RHIMU</name>
<organism evidence="1">
    <name type="scientific">Rhizophora mucronata</name>
    <name type="common">Asiatic mangrove</name>
    <dbReference type="NCBI Taxonomy" id="61149"/>
    <lineage>
        <taxon>Eukaryota</taxon>
        <taxon>Viridiplantae</taxon>
        <taxon>Streptophyta</taxon>
        <taxon>Embryophyta</taxon>
        <taxon>Tracheophyta</taxon>
        <taxon>Spermatophyta</taxon>
        <taxon>Magnoliopsida</taxon>
        <taxon>eudicotyledons</taxon>
        <taxon>Gunneridae</taxon>
        <taxon>Pentapetalae</taxon>
        <taxon>rosids</taxon>
        <taxon>fabids</taxon>
        <taxon>Malpighiales</taxon>
        <taxon>Rhizophoraceae</taxon>
        <taxon>Rhizophora</taxon>
    </lineage>
</organism>
<reference evidence="1" key="1">
    <citation type="submission" date="2018-02" db="EMBL/GenBank/DDBJ databases">
        <title>Rhizophora mucronata_Transcriptome.</title>
        <authorList>
            <person name="Meera S.P."/>
            <person name="Sreeshan A."/>
            <person name="Augustine A."/>
        </authorList>
    </citation>
    <scope>NUCLEOTIDE SEQUENCE</scope>
    <source>
        <tissue evidence="1">Leaf</tissue>
    </source>
</reference>